<dbReference type="Gene3D" id="1.10.472.80">
    <property type="entry name" value="Ypt/Rab-GAP domain of gyp1p, domain 3"/>
    <property type="match status" value="1"/>
</dbReference>
<evidence type="ECO:0000313" key="3">
    <source>
        <dbReference type="EMBL" id="ETO18633.1"/>
    </source>
</evidence>
<comment type="caution">
    <text evidence="3">The sequence shown here is derived from an EMBL/GenBank/DDBJ whole genome shotgun (WGS) entry which is preliminary data.</text>
</comment>
<dbReference type="PROSITE" id="PS50086">
    <property type="entry name" value="TBC_RABGAP"/>
    <property type="match status" value="1"/>
</dbReference>
<dbReference type="OrthoDB" id="295078at2759"/>
<dbReference type="PANTHER" id="PTHR47219">
    <property type="entry name" value="RAB GTPASE-ACTIVATING PROTEIN 1-LIKE"/>
    <property type="match status" value="1"/>
</dbReference>
<accession>X6MYC3</accession>
<dbReference type="Proteomes" id="UP000023152">
    <property type="component" value="Unassembled WGS sequence"/>
</dbReference>
<feature type="region of interest" description="Disordered" evidence="1">
    <location>
        <begin position="29"/>
        <end position="71"/>
    </location>
</feature>
<feature type="compositionally biased region" description="Pro residues" evidence="1">
    <location>
        <begin position="1"/>
        <end position="13"/>
    </location>
</feature>
<sequence length="258" mass="29587">MSLSPLPLPPLPPTSTTSEVINTDITLHCDGIENGSKPDQEQAQEVRQDQKQECKEKEEEKKQEKEEEKYLKQDVDENGSKFVQSHCSGGRISKTGQRGYGFRYMFTETLPGSTVALRQFDKLLQKHIPELFQHFSNNQIHVPSFACEWFITLFSYVLPLTVVFRVFDLFLVDGFKVLSFFFKNNIMYNICLNIAHLMQLEADDILMYLKQFPDSGIFLNSTDEEDGDSFIEHAMSFKITNSELHNICADLLANVVPI</sequence>
<keyword evidence="4" id="KW-1185">Reference proteome</keyword>
<evidence type="ECO:0000259" key="2">
    <source>
        <dbReference type="PROSITE" id="PS50086"/>
    </source>
</evidence>
<dbReference type="InterPro" id="IPR035969">
    <property type="entry name" value="Rab-GAP_TBC_sf"/>
</dbReference>
<dbReference type="InterPro" id="IPR000195">
    <property type="entry name" value="Rab-GAP-TBC_dom"/>
</dbReference>
<feature type="domain" description="Rab-GAP TBC" evidence="2">
    <location>
        <begin position="1"/>
        <end position="174"/>
    </location>
</feature>
<reference evidence="3 4" key="1">
    <citation type="journal article" date="2013" name="Curr. Biol.">
        <title>The Genome of the Foraminiferan Reticulomyxa filosa.</title>
        <authorList>
            <person name="Glockner G."/>
            <person name="Hulsmann N."/>
            <person name="Schleicher M."/>
            <person name="Noegel A.A."/>
            <person name="Eichinger L."/>
            <person name="Gallinger C."/>
            <person name="Pawlowski J."/>
            <person name="Sierra R."/>
            <person name="Euteneuer U."/>
            <person name="Pillet L."/>
            <person name="Moustafa A."/>
            <person name="Platzer M."/>
            <person name="Groth M."/>
            <person name="Szafranski K."/>
            <person name="Schliwa M."/>
        </authorList>
    </citation>
    <scope>NUCLEOTIDE SEQUENCE [LARGE SCALE GENOMIC DNA]</scope>
</reference>
<feature type="region of interest" description="Disordered" evidence="1">
    <location>
        <begin position="1"/>
        <end position="20"/>
    </location>
</feature>
<dbReference type="SUPFAM" id="SSF47923">
    <property type="entry name" value="Ypt/Rab-GAP domain of gyp1p"/>
    <property type="match status" value="1"/>
</dbReference>
<dbReference type="GO" id="GO:0005096">
    <property type="term" value="F:GTPase activator activity"/>
    <property type="evidence" value="ECO:0007669"/>
    <property type="project" value="TreeGrafter"/>
</dbReference>
<dbReference type="GO" id="GO:0031267">
    <property type="term" value="F:small GTPase binding"/>
    <property type="evidence" value="ECO:0007669"/>
    <property type="project" value="TreeGrafter"/>
</dbReference>
<name>X6MYC3_RETFI</name>
<dbReference type="InterPro" id="IPR050302">
    <property type="entry name" value="Rab_GAP_TBC_domain"/>
</dbReference>
<dbReference type="PANTHER" id="PTHR47219:SF9">
    <property type="entry name" value="GTPASE ACTIVATING PROTEIN AND CENTROSOME-ASSOCIATED, ISOFORM B"/>
    <property type="match status" value="1"/>
</dbReference>
<dbReference type="AlphaFoldDB" id="X6MYC3"/>
<feature type="compositionally biased region" description="Basic and acidic residues" evidence="1">
    <location>
        <begin position="36"/>
        <end position="71"/>
    </location>
</feature>
<evidence type="ECO:0000256" key="1">
    <source>
        <dbReference type="SAM" id="MobiDB-lite"/>
    </source>
</evidence>
<proteinExistence type="predicted"/>
<organism evidence="3 4">
    <name type="scientific">Reticulomyxa filosa</name>
    <dbReference type="NCBI Taxonomy" id="46433"/>
    <lineage>
        <taxon>Eukaryota</taxon>
        <taxon>Sar</taxon>
        <taxon>Rhizaria</taxon>
        <taxon>Retaria</taxon>
        <taxon>Foraminifera</taxon>
        <taxon>Monothalamids</taxon>
        <taxon>Reticulomyxidae</taxon>
        <taxon>Reticulomyxa</taxon>
    </lineage>
</organism>
<dbReference type="EMBL" id="ASPP01014628">
    <property type="protein sequence ID" value="ETO18633.1"/>
    <property type="molecule type" value="Genomic_DNA"/>
</dbReference>
<gene>
    <name evidence="3" type="ORF">RFI_18628</name>
</gene>
<protein>
    <recommendedName>
        <fullName evidence="2">Rab-GAP TBC domain-containing protein</fullName>
    </recommendedName>
</protein>
<dbReference type="Pfam" id="PF00566">
    <property type="entry name" value="RabGAP-TBC"/>
    <property type="match status" value="1"/>
</dbReference>
<evidence type="ECO:0000313" key="4">
    <source>
        <dbReference type="Proteomes" id="UP000023152"/>
    </source>
</evidence>